<gene>
    <name evidence="1" type="ORF">DPMN_114483</name>
</gene>
<organism evidence="1 2">
    <name type="scientific">Dreissena polymorpha</name>
    <name type="common">Zebra mussel</name>
    <name type="synonym">Mytilus polymorpha</name>
    <dbReference type="NCBI Taxonomy" id="45954"/>
    <lineage>
        <taxon>Eukaryota</taxon>
        <taxon>Metazoa</taxon>
        <taxon>Spiralia</taxon>
        <taxon>Lophotrochozoa</taxon>
        <taxon>Mollusca</taxon>
        <taxon>Bivalvia</taxon>
        <taxon>Autobranchia</taxon>
        <taxon>Heteroconchia</taxon>
        <taxon>Euheterodonta</taxon>
        <taxon>Imparidentia</taxon>
        <taxon>Neoheterodontei</taxon>
        <taxon>Myida</taxon>
        <taxon>Dreissenoidea</taxon>
        <taxon>Dreissenidae</taxon>
        <taxon>Dreissena</taxon>
    </lineage>
</organism>
<reference evidence="1" key="1">
    <citation type="journal article" date="2019" name="bioRxiv">
        <title>The Genome of the Zebra Mussel, Dreissena polymorpha: A Resource for Invasive Species Research.</title>
        <authorList>
            <person name="McCartney M.A."/>
            <person name="Auch B."/>
            <person name="Kono T."/>
            <person name="Mallez S."/>
            <person name="Zhang Y."/>
            <person name="Obille A."/>
            <person name="Becker A."/>
            <person name="Abrahante J.E."/>
            <person name="Garbe J."/>
            <person name="Badalamenti J.P."/>
            <person name="Herman A."/>
            <person name="Mangelson H."/>
            <person name="Liachko I."/>
            <person name="Sullivan S."/>
            <person name="Sone E.D."/>
            <person name="Koren S."/>
            <person name="Silverstein K.A.T."/>
            <person name="Beckman K.B."/>
            <person name="Gohl D.M."/>
        </authorList>
    </citation>
    <scope>NUCLEOTIDE SEQUENCE</scope>
    <source>
        <strain evidence="1">Duluth1</strain>
        <tissue evidence="1">Whole animal</tissue>
    </source>
</reference>
<name>A0A9D4KK52_DREPO</name>
<protein>
    <submittedName>
        <fullName evidence="1">Uncharacterized protein</fullName>
    </submittedName>
</protein>
<dbReference type="AlphaFoldDB" id="A0A9D4KK52"/>
<evidence type="ECO:0000313" key="1">
    <source>
        <dbReference type="EMBL" id="KAH3841023.1"/>
    </source>
</evidence>
<proteinExistence type="predicted"/>
<keyword evidence="2" id="KW-1185">Reference proteome</keyword>
<dbReference type="EMBL" id="JAIWYP010000004">
    <property type="protein sequence ID" value="KAH3841023.1"/>
    <property type="molecule type" value="Genomic_DNA"/>
</dbReference>
<dbReference type="Proteomes" id="UP000828390">
    <property type="component" value="Unassembled WGS sequence"/>
</dbReference>
<evidence type="ECO:0000313" key="2">
    <source>
        <dbReference type="Proteomes" id="UP000828390"/>
    </source>
</evidence>
<sequence length="61" mass="7046">MLPSFRIFTDQHGSFELPKTAVFVSRRPKDIPERSRHTRIDTELHGGFMIHMPDCAGYDPC</sequence>
<reference evidence="1" key="2">
    <citation type="submission" date="2020-11" db="EMBL/GenBank/DDBJ databases">
        <authorList>
            <person name="McCartney M.A."/>
            <person name="Auch B."/>
            <person name="Kono T."/>
            <person name="Mallez S."/>
            <person name="Becker A."/>
            <person name="Gohl D.M."/>
            <person name="Silverstein K.A.T."/>
            <person name="Koren S."/>
            <person name="Bechman K.B."/>
            <person name="Herman A."/>
            <person name="Abrahante J.E."/>
            <person name="Garbe J."/>
        </authorList>
    </citation>
    <scope>NUCLEOTIDE SEQUENCE</scope>
    <source>
        <strain evidence="1">Duluth1</strain>
        <tissue evidence="1">Whole animal</tissue>
    </source>
</reference>
<comment type="caution">
    <text evidence="1">The sequence shown here is derived from an EMBL/GenBank/DDBJ whole genome shotgun (WGS) entry which is preliminary data.</text>
</comment>
<accession>A0A9D4KK52</accession>